<dbReference type="NCBIfam" id="TIGR03591">
    <property type="entry name" value="polynuc_phos"/>
    <property type="match status" value="1"/>
</dbReference>
<feature type="region of interest" description="Disordered" evidence="8">
    <location>
        <begin position="718"/>
        <end position="777"/>
    </location>
</feature>
<dbReference type="InterPro" id="IPR015848">
    <property type="entry name" value="PNPase_PH_RNA-bd_bac/org-type"/>
</dbReference>
<keyword evidence="7" id="KW-0479">Metal-binding</keyword>
<comment type="caution">
    <text evidence="10">The sequence shown here is derived from an EMBL/GenBank/DDBJ whole genome shotgun (WGS) entry which is preliminary data.</text>
</comment>
<dbReference type="Pfam" id="PF03725">
    <property type="entry name" value="RNase_PH_C"/>
    <property type="match status" value="1"/>
</dbReference>
<reference evidence="10 11" key="1">
    <citation type="submission" date="2023-03" db="EMBL/GenBank/DDBJ databases">
        <title>Paludisphaera mucosa sp. nov. a novel planctomycete from northern fen.</title>
        <authorList>
            <person name="Ivanova A."/>
        </authorList>
    </citation>
    <scope>NUCLEOTIDE SEQUENCE [LARGE SCALE GENOMIC DNA]</scope>
    <source>
        <strain evidence="10 11">Pla2</strain>
    </source>
</reference>
<dbReference type="Pfam" id="PF01138">
    <property type="entry name" value="RNase_PH"/>
    <property type="match status" value="2"/>
</dbReference>
<dbReference type="PROSITE" id="PS50126">
    <property type="entry name" value="S1"/>
    <property type="match status" value="1"/>
</dbReference>
<feature type="domain" description="S1 motif" evidence="9">
    <location>
        <begin position="643"/>
        <end position="711"/>
    </location>
</feature>
<keyword evidence="2 7" id="KW-0963">Cytoplasm</keyword>
<dbReference type="InterPro" id="IPR012340">
    <property type="entry name" value="NA-bd_OB-fold"/>
</dbReference>
<dbReference type="EMBL" id="JARRAG010000002">
    <property type="protein sequence ID" value="MDG3005815.1"/>
    <property type="molecule type" value="Genomic_DNA"/>
</dbReference>
<accession>A0ABT6FEL7</accession>
<dbReference type="CDD" id="cd11364">
    <property type="entry name" value="RNase_PH_PNPase_2"/>
    <property type="match status" value="1"/>
</dbReference>
<dbReference type="Gene3D" id="3.30.1370.10">
    <property type="entry name" value="K Homology domain, type 1"/>
    <property type="match status" value="1"/>
</dbReference>
<protein>
    <recommendedName>
        <fullName evidence="7">Polyribonucleotide nucleotidyltransferase</fullName>
        <ecNumber evidence="7">2.7.7.8</ecNumber>
    </recommendedName>
    <alternativeName>
        <fullName evidence="7">Polynucleotide phosphorylase</fullName>
        <shortName evidence="7">PNPase</shortName>
    </alternativeName>
</protein>
<evidence type="ECO:0000256" key="6">
    <source>
        <dbReference type="ARBA" id="ARBA00022884"/>
    </source>
</evidence>
<organism evidence="10 11">
    <name type="scientific">Paludisphaera mucosa</name>
    <dbReference type="NCBI Taxonomy" id="3030827"/>
    <lineage>
        <taxon>Bacteria</taxon>
        <taxon>Pseudomonadati</taxon>
        <taxon>Planctomycetota</taxon>
        <taxon>Planctomycetia</taxon>
        <taxon>Isosphaerales</taxon>
        <taxon>Isosphaeraceae</taxon>
        <taxon>Paludisphaera</taxon>
    </lineage>
</organism>
<dbReference type="Pfam" id="PF00575">
    <property type="entry name" value="S1"/>
    <property type="match status" value="1"/>
</dbReference>
<dbReference type="InterPro" id="IPR036456">
    <property type="entry name" value="PNPase_PH_RNA-bd_sf"/>
</dbReference>
<comment type="function">
    <text evidence="7">Involved in mRNA degradation. Catalyzes the phosphorolysis of single-stranded polyribonucleotides processively in the 3'- to 5'-direction.</text>
</comment>
<dbReference type="Pfam" id="PF00013">
    <property type="entry name" value="KH_1"/>
    <property type="match status" value="1"/>
</dbReference>
<dbReference type="RefSeq" id="WP_277862144.1">
    <property type="nucleotide sequence ID" value="NZ_JARRAG010000002.1"/>
</dbReference>
<dbReference type="HAMAP" id="MF_01595">
    <property type="entry name" value="PNPase"/>
    <property type="match status" value="1"/>
</dbReference>
<dbReference type="InterPro" id="IPR027408">
    <property type="entry name" value="PNPase/RNase_PH_dom_sf"/>
</dbReference>
<dbReference type="Gene3D" id="2.40.50.140">
    <property type="entry name" value="Nucleic acid-binding proteins"/>
    <property type="match status" value="1"/>
</dbReference>
<evidence type="ECO:0000256" key="5">
    <source>
        <dbReference type="ARBA" id="ARBA00022842"/>
    </source>
</evidence>
<feature type="binding site" evidence="7">
    <location>
        <position position="507"/>
    </location>
    <ligand>
        <name>Mg(2+)</name>
        <dbReference type="ChEBI" id="CHEBI:18420"/>
    </ligand>
</feature>
<dbReference type="Gene3D" id="3.30.230.70">
    <property type="entry name" value="GHMP Kinase, N-terminal domain"/>
    <property type="match status" value="2"/>
</dbReference>
<feature type="binding site" evidence="7">
    <location>
        <position position="513"/>
    </location>
    <ligand>
        <name>Mg(2+)</name>
        <dbReference type="ChEBI" id="CHEBI:18420"/>
    </ligand>
</feature>
<dbReference type="CDD" id="cd04472">
    <property type="entry name" value="S1_PNPase"/>
    <property type="match status" value="1"/>
</dbReference>
<keyword evidence="6 7" id="KW-0694">RNA-binding</keyword>
<dbReference type="SMART" id="SM00316">
    <property type="entry name" value="S1"/>
    <property type="match status" value="1"/>
</dbReference>
<dbReference type="SMART" id="SM00322">
    <property type="entry name" value="KH"/>
    <property type="match status" value="1"/>
</dbReference>
<comment type="catalytic activity">
    <reaction evidence="7">
        <text>RNA(n+1) + phosphate = RNA(n) + a ribonucleoside 5'-diphosphate</text>
        <dbReference type="Rhea" id="RHEA:22096"/>
        <dbReference type="Rhea" id="RHEA-COMP:14527"/>
        <dbReference type="Rhea" id="RHEA-COMP:17342"/>
        <dbReference type="ChEBI" id="CHEBI:43474"/>
        <dbReference type="ChEBI" id="CHEBI:57930"/>
        <dbReference type="ChEBI" id="CHEBI:140395"/>
        <dbReference type="EC" id="2.7.7.8"/>
    </reaction>
</comment>
<dbReference type="Pfam" id="PF03726">
    <property type="entry name" value="PNPase"/>
    <property type="match status" value="1"/>
</dbReference>
<dbReference type="Proteomes" id="UP001216907">
    <property type="component" value="Unassembled WGS sequence"/>
</dbReference>
<evidence type="ECO:0000256" key="1">
    <source>
        <dbReference type="ARBA" id="ARBA00007404"/>
    </source>
</evidence>
<sequence>MSISPFSRKVVERTIGDRTISIETGRFAKQASGAVVVRIGDTMSLVTAMAGPGREGLDFFPLTVDYREKTYAAGKFPGGFIKREGRPSTKEILTARLIDRPIRPLFPEWYRDEVQIQAGPISADRQNDPDVISILGASAALMLARAPFRGPIGAVRLARVEGKLIAFPTAEEVAASDLDLVVASTAKAVVMIEGFGEELPEPEMADAIIEAHRINQDLIALQFELLEAAGVEPYEYKPAPPDALKALLLERYGARLREAKQVVLKQERNATVKSILESIVADLIPAGGEAVKLAPGGPGTDADVPSAVTKERIKGVFHAVEEVVVRELILSGKRPDGRGPRDLRAIKCEVGVLPRAHGSAIFQRGETQALVTTVLGTGADEQRVDGIMDEYHKKFMLDYNMPPFAVGEIRPIRGPGRREIGHGALAERSVATILPTPANFPYTIRCVSDILESNGSSSMASVCGATLSLMDAGVPISDPVGGISIGLVQDDATGRHVLLTDIIGDEDHYGDMDFKVAGTQRGVTGIQLDLKNQGITEEIIRETLDQAHEARLEILRAMLRSIKRPREEISSNAPRLIQIQINPDKIGLLIGPGGKTIRRLQDETGAKIDIDDSGVVTLASIEAAGAEAARDKILAMTEGVQVGRIYEGRVSSIKEFGAFVEILPGKDGLVHVTELSGGYVTNVTDICRVGDTMLVKVIAVDDQDRVKLSRKAALAERGLPDEFANRPRPAGASDRPPGNGGGPGGPPPRRPEGGGPGGGGGRGYGGGGGDRGPRGPR</sequence>
<dbReference type="PIRSF" id="PIRSF005499">
    <property type="entry name" value="PNPase"/>
    <property type="match status" value="1"/>
</dbReference>
<evidence type="ECO:0000313" key="11">
    <source>
        <dbReference type="Proteomes" id="UP001216907"/>
    </source>
</evidence>
<dbReference type="InterPro" id="IPR001247">
    <property type="entry name" value="ExoRNase_PH_dom1"/>
</dbReference>
<proteinExistence type="inferred from homology"/>
<gene>
    <name evidence="7 10" type="primary">pnp</name>
    <name evidence="10" type="ORF">PZE19_18665</name>
</gene>
<dbReference type="SUPFAM" id="SSF54211">
    <property type="entry name" value="Ribosomal protein S5 domain 2-like"/>
    <property type="match status" value="2"/>
</dbReference>
<dbReference type="InterPro" id="IPR012162">
    <property type="entry name" value="PNPase"/>
</dbReference>
<dbReference type="GO" id="GO:0004654">
    <property type="term" value="F:polyribonucleotide nucleotidyltransferase activity"/>
    <property type="evidence" value="ECO:0007669"/>
    <property type="project" value="UniProtKB-EC"/>
</dbReference>
<dbReference type="CDD" id="cd02393">
    <property type="entry name" value="KH-I_PNPase"/>
    <property type="match status" value="1"/>
</dbReference>
<dbReference type="InterPro" id="IPR036612">
    <property type="entry name" value="KH_dom_type_1_sf"/>
</dbReference>
<evidence type="ECO:0000256" key="3">
    <source>
        <dbReference type="ARBA" id="ARBA00022679"/>
    </source>
</evidence>
<dbReference type="InterPro" id="IPR036345">
    <property type="entry name" value="ExoRNase_PH_dom2_sf"/>
</dbReference>
<dbReference type="PANTHER" id="PTHR11252:SF0">
    <property type="entry name" value="POLYRIBONUCLEOTIDE NUCLEOTIDYLTRANSFERASE 1, MITOCHONDRIAL"/>
    <property type="match status" value="1"/>
</dbReference>
<keyword evidence="3 7" id="KW-0808">Transferase</keyword>
<dbReference type="NCBIfam" id="NF008805">
    <property type="entry name" value="PRK11824.1"/>
    <property type="match status" value="1"/>
</dbReference>
<dbReference type="InterPro" id="IPR020568">
    <property type="entry name" value="Ribosomal_Su5_D2-typ_SF"/>
</dbReference>
<comment type="subcellular location">
    <subcellularLocation>
        <location evidence="7">Cytoplasm</location>
    </subcellularLocation>
</comment>
<keyword evidence="5 7" id="KW-0460">Magnesium</keyword>
<evidence type="ECO:0000256" key="4">
    <source>
        <dbReference type="ARBA" id="ARBA00022695"/>
    </source>
</evidence>
<dbReference type="SUPFAM" id="SSF50249">
    <property type="entry name" value="Nucleic acid-binding proteins"/>
    <property type="match status" value="1"/>
</dbReference>
<dbReference type="EC" id="2.7.7.8" evidence="7"/>
<evidence type="ECO:0000256" key="2">
    <source>
        <dbReference type="ARBA" id="ARBA00022490"/>
    </source>
</evidence>
<dbReference type="PANTHER" id="PTHR11252">
    <property type="entry name" value="POLYRIBONUCLEOTIDE NUCLEOTIDYLTRANSFERASE"/>
    <property type="match status" value="1"/>
</dbReference>
<comment type="cofactor">
    <cofactor evidence="7">
        <name>Mg(2+)</name>
        <dbReference type="ChEBI" id="CHEBI:18420"/>
    </cofactor>
</comment>
<dbReference type="SUPFAM" id="SSF54791">
    <property type="entry name" value="Eukaryotic type KH-domain (KH-domain type I)"/>
    <property type="match status" value="1"/>
</dbReference>
<evidence type="ECO:0000256" key="7">
    <source>
        <dbReference type="HAMAP-Rule" id="MF_01595"/>
    </source>
</evidence>
<evidence type="ECO:0000313" key="10">
    <source>
        <dbReference type="EMBL" id="MDG3005815.1"/>
    </source>
</evidence>
<dbReference type="InterPro" id="IPR015847">
    <property type="entry name" value="ExoRNase_PH_dom2"/>
</dbReference>
<name>A0ABT6FEL7_9BACT</name>
<keyword evidence="11" id="KW-1185">Reference proteome</keyword>
<dbReference type="SUPFAM" id="SSF55666">
    <property type="entry name" value="Ribonuclease PH domain 2-like"/>
    <property type="match status" value="2"/>
</dbReference>
<evidence type="ECO:0000256" key="8">
    <source>
        <dbReference type="SAM" id="MobiDB-lite"/>
    </source>
</evidence>
<comment type="similarity">
    <text evidence="1 7">Belongs to the polyribonucleotide nucleotidyltransferase family.</text>
</comment>
<dbReference type="PROSITE" id="PS50084">
    <property type="entry name" value="KH_TYPE_1"/>
    <property type="match status" value="1"/>
</dbReference>
<dbReference type="InterPro" id="IPR004087">
    <property type="entry name" value="KH_dom"/>
</dbReference>
<evidence type="ECO:0000259" key="9">
    <source>
        <dbReference type="PROSITE" id="PS50126"/>
    </source>
</evidence>
<dbReference type="CDD" id="cd11363">
    <property type="entry name" value="RNase_PH_PNPase_1"/>
    <property type="match status" value="1"/>
</dbReference>
<dbReference type="InterPro" id="IPR003029">
    <property type="entry name" value="S1_domain"/>
</dbReference>
<keyword evidence="4 7" id="KW-0548">Nucleotidyltransferase</keyword>
<dbReference type="SUPFAM" id="SSF46915">
    <property type="entry name" value="Polynucleotide phosphorylase/guanosine pentaphosphate synthase (PNPase/GPSI), domain 3"/>
    <property type="match status" value="1"/>
</dbReference>
<feature type="compositionally biased region" description="Gly residues" evidence="8">
    <location>
        <begin position="753"/>
        <end position="770"/>
    </location>
</feature>
<dbReference type="InterPro" id="IPR004088">
    <property type="entry name" value="KH_dom_type_1"/>
</dbReference>